<reference evidence="11 12" key="1">
    <citation type="journal article" date="2023" name="Arcadia Sci">
        <title>De novo assembly of a long-read Amblyomma americanum tick genome.</title>
        <authorList>
            <person name="Chou S."/>
            <person name="Poskanzer K.E."/>
            <person name="Rollins M."/>
            <person name="Thuy-Boun P.S."/>
        </authorList>
    </citation>
    <scope>NUCLEOTIDE SEQUENCE [LARGE SCALE GENOMIC DNA]</scope>
    <source>
        <strain evidence="11">F_SG_1</strain>
        <tissue evidence="11">Salivary glands</tissue>
    </source>
</reference>
<feature type="compositionally biased region" description="Basic residues" evidence="7">
    <location>
        <begin position="201"/>
        <end position="212"/>
    </location>
</feature>
<feature type="compositionally biased region" description="Basic residues" evidence="7">
    <location>
        <begin position="1365"/>
        <end position="1374"/>
    </location>
</feature>
<dbReference type="Gene3D" id="3.40.50.10810">
    <property type="entry name" value="Tandem AAA-ATPase domain"/>
    <property type="match status" value="1"/>
</dbReference>
<dbReference type="SUPFAM" id="SSF54160">
    <property type="entry name" value="Chromo domain-like"/>
    <property type="match status" value="1"/>
</dbReference>
<dbReference type="SUPFAM" id="SSF52540">
    <property type="entry name" value="P-loop containing nucleoside triphosphate hydrolases"/>
    <property type="match status" value="2"/>
</dbReference>
<dbReference type="InterPro" id="IPR000953">
    <property type="entry name" value="Chromo/chromo_shadow_dom"/>
</dbReference>
<keyword evidence="5" id="KW-0067">ATP-binding</keyword>
<dbReference type="Gene3D" id="3.40.50.300">
    <property type="entry name" value="P-loop containing nucleotide triphosphate hydrolases"/>
    <property type="match status" value="1"/>
</dbReference>
<dbReference type="PROSITE" id="PS50013">
    <property type="entry name" value="CHROMO_2"/>
    <property type="match status" value="2"/>
</dbReference>
<feature type="domain" description="Helicase C-terminal" evidence="10">
    <location>
        <begin position="937"/>
        <end position="1093"/>
    </location>
</feature>
<dbReference type="Proteomes" id="UP001321473">
    <property type="component" value="Unassembled WGS sequence"/>
</dbReference>
<keyword evidence="6" id="KW-0539">Nucleus</keyword>
<evidence type="ECO:0000259" key="9">
    <source>
        <dbReference type="PROSITE" id="PS51192"/>
    </source>
</evidence>
<dbReference type="SMART" id="SM00487">
    <property type="entry name" value="DEXDc"/>
    <property type="match status" value="1"/>
</dbReference>
<dbReference type="InterPro" id="IPR001650">
    <property type="entry name" value="Helicase_C-like"/>
</dbReference>
<feature type="compositionally biased region" description="Basic residues" evidence="7">
    <location>
        <begin position="32"/>
        <end position="41"/>
    </location>
</feature>
<feature type="region of interest" description="Disordered" evidence="7">
    <location>
        <begin position="1"/>
        <end position="217"/>
    </location>
</feature>
<evidence type="ECO:0000256" key="2">
    <source>
        <dbReference type="ARBA" id="ARBA00022737"/>
    </source>
</evidence>
<dbReference type="Gene3D" id="1.10.10.60">
    <property type="entry name" value="Homeodomain-like"/>
    <property type="match status" value="1"/>
</dbReference>
<dbReference type="CDD" id="cd17995">
    <property type="entry name" value="DEXHc_CHD6_7_8_9"/>
    <property type="match status" value="1"/>
</dbReference>
<dbReference type="InterPro" id="IPR014001">
    <property type="entry name" value="Helicase_ATP-bd"/>
</dbReference>
<dbReference type="Pfam" id="PF00176">
    <property type="entry name" value="SNF2-rel_dom"/>
    <property type="match status" value="1"/>
</dbReference>
<comment type="subcellular location">
    <subcellularLocation>
        <location evidence="1">Nucleus</location>
    </subcellularLocation>
</comment>
<feature type="compositionally biased region" description="Basic and acidic residues" evidence="7">
    <location>
        <begin position="369"/>
        <end position="391"/>
    </location>
</feature>
<keyword evidence="12" id="KW-1185">Reference proteome</keyword>
<feature type="non-terminal residue" evidence="11">
    <location>
        <position position="1618"/>
    </location>
</feature>
<dbReference type="GO" id="GO:0016887">
    <property type="term" value="F:ATP hydrolysis activity"/>
    <property type="evidence" value="ECO:0007669"/>
    <property type="project" value="UniProtKB-ARBA"/>
</dbReference>
<evidence type="ECO:0000313" key="11">
    <source>
        <dbReference type="EMBL" id="KAK8784553.1"/>
    </source>
</evidence>
<feature type="region of interest" description="Disordered" evidence="7">
    <location>
        <begin position="1205"/>
        <end position="1260"/>
    </location>
</feature>
<feature type="compositionally biased region" description="Basic and acidic residues" evidence="7">
    <location>
        <begin position="136"/>
        <end position="150"/>
    </location>
</feature>
<keyword evidence="3" id="KW-0547">Nucleotide-binding</keyword>
<evidence type="ECO:0000259" key="10">
    <source>
        <dbReference type="PROSITE" id="PS51194"/>
    </source>
</evidence>
<dbReference type="InterPro" id="IPR049730">
    <property type="entry name" value="SNF2/RAD54-like_C"/>
</dbReference>
<dbReference type="InterPro" id="IPR038718">
    <property type="entry name" value="SNF2-like_sf"/>
</dbReference>
<feature type="region of interest" description="Disordered" evidence="7">
    <location>
        <begin position="359"/>
        <end position="538"/>
    </location>
</feature>
<dbReference type="GO" id="GO:0005634">
    <property type="term" value="C:nucleus"/>
    <property type="evidence" value="ECO:0007669"/>
    <property type="project" value="UniProtKB-SubCell"/>
</dbReference>
<feature type="compositionally biased region" description="Basic and acidic residues" evidence="7">
    <location>
        <begin position="518"/>
        <end position="535"/>
    </location>
</feature>
<dbReference type="InterPro" id="IPR016197">
    <property type="entry name" value="Chromo-like_dom_sf"/>
</dbReference>
<name>A0AAQ4FCJ9_AMBAM</name>
<dbReference type="GO" id="GO:0005524">
    <property type="term" value="F:ATP binding"/>
    <property type="evidence" value="ECO:0007669"/>
    <property type="project" value="UniProtKB-KW"/>
</dbReference>
<dbReference type="PANTHER" id="PTHR46850:SF1">
    <property type="entry name" value="CHROMODOMAIN-HELICASE-DNA-BINDING PROTEIN 9"/>
    <property type="match status" value="1"/>
</dbReference>
<feature type="compositionally biased region" description="Basic and acidic residues" evidence="7">
    <location>
        <begin position="19"/>
        <end position="31"/>
    </location>
</feature>
<evidence type="ECO:0000256" key="5">
    <source>
        <dbReference type="ARBA" id="ARBA00022840"/>
    </source>
</evidence>
<evidence type="ECO:0000259" key="8">
    <source>
        <dbReference type="PROSITE" id="PS50013"/>
    </source>
</evidence>
<feature type="compositionally biased region" description="Low complexity" evidence="7">
    <location>
        <begin position="98"/>
        <end position="123"/>
    </location>
</feature>
<evidence type="ECO:0000256" key="6">
    <source>
        <dbReference type="ARBA" id="ARBA00023242"/>
    </source>
</evidence>
<accession>A0AAQ4FCJ9</accession>
<organism evidence="11 12">
    <name type="scientific">Amblyomma americanum</name>
    <name type="common">Lone star tick</name>
    <dbReference type="NCBI Taxonomy" id="6943"/>
    <lineage>
        <taxon>Eukaryota</taxon>
        <taxon>Metazoa</taxon>
        <taxon>Ecdysozoa</taxon>
        <taxon>Arthropoda</taxon>
        <taxon>Chelicerata</taxon>
        <taxon>Arachnida</taxon>
        <taxon>Acari</taxon>
        <taxon>Parasitiformes</taxon>
        <taxon>Ixodida</taxon>
        <taxon>Ixodoidea</taxon>
        <taxon>Ixodidae</taxon>
        <taxon>Amblyomminae</taxon>
        <taxon>Amblyomma</taxon>
    </lineage>
</organism>
<keyword evidence="4" id="KW-0378">Hydrolase</keyword>
<dbReference type="GO" id="GO:0140658">
    <property type="term" value="F:ATP-dependent chromatin remodeler activity"/>
    <property type="evidence" value="ECO:0007669"/>
    <property type="project" value="UniProtKB-ARBA"/>
</dbReference>
<feature type="domain" description="Chromo" evidence="8">
    <location>
        <begin position="518"/>
        <end position="577"/>
    </location>
</feature>
<dbReference type="PROSITE" id="PS51194">
    <property type="entry name" value="HELICASE_CTER"/>
    <property type="match status" value="1"/>
</dbReference>
<protein>
    <submittedName>
        <fullName evidence="11">Uncharacterized protein</fullName>
    </submittedName>
</protein>
<dbReference type="FunFam" id="3.40.50.300:FF:000015">
    <property type="entry name" value="chromodomain-helicase-DNA-binding protein 9 isoform X1"/>
    <property type="match status" value="1"/>
</dbReference>
<dbReference type="EMBL" id="JARKHS020004474">
    <property type="protein sequence ID" value="KAK8784553.1"/>
    <property type="molecule type" value="Genomic_DNA"/>
</dbReference>
<keyword evidence="2" id="KW-0677">Repeat</keyword>
<feature type="region of interest" description="Disordered" evidence="7">
    <location>
        <begin position="1513"/>
        <end position="1590"/>
    </location>
</feature>
<feature type="compositionally biased region" description="Acidic residues" evidence="7">
    <location>
        <begin position="1218"/>
        <end position="1228"/>
    </location>
</feature>
<evidence type="ECO:0000256" key="4">
    <source>
        <dbReference type="ARBA" id="ARBA00022801"/>
    </source>
</evidence>
<feature type="domain" description="Chromo" evidence="8">
    <location>
        <begin position="259"/>
        <end position="333"/>
    </location>
</feature>
<evidence type="ECO:0000313" key="12">
    <source>
        <dbReference type="Proteomes" id="UP001321473"/>
    </source>
</evidence>
<dbReference type="PROSITE" id="PS51192">
    <property type="entry name" value="HELICASE_ATP_BIND_1"/>
    <property type="match status" value="1"/>
</dbReference>
<dbReference type="SMART" id="SM00298">
    <property type="entry name" value="CHROMO"/>
    <property type="match status" value="2"/>
</dbReference>
<gene>
    <name evidence="11" type="ORF">V5799_009082</name>
</gene>
<feature type="compositionally biased region" description="Basic residues" evidence="7">
    <location>
        <begin position="155"/>
        <end position="177"/>
    </location>
</feature>
<feature type="compositionally biased region" description="Basic and acidic residues" evidence="7">
    <location>
        <begin position="419"/>
        <end position="428"/>
    </location>
</feature>
<dbReference type="CDD" id="cd18793">
    <property type="entry name" value="SF2_C_SNF"/>
    <property type="match status" value="1"/>
</dbReference>
<dbReference type="Pfam" id="PF00385">
    <property type="entry name" value="Chromo"/>
    <property type="match status" value="2"/>
</dbReference>
<feature type="compositionally biased region" description="Low complexity" evidence="7">
    <location>
        <begin position="1562"/>
        <end position="1573"/>
    </location>
</feature>
<dbReference type="FunFam" id="3.40.50.10810:FF:000003">
    <property type="entry name" value="chromodomain-helicase-DNA-binding protein 8 isoform X4"/>
    <property type="match status" value="1"/>
</dbReference>
<dbReference type="InterPro" id="IPR051493">
    <property type="entry name" value="CHD"/>
</dbReference>
<feature type="compositionally biased region" description="Basic and acidic residues" evidence="7">
    <location>
        <begin position="1518"/>
        <end position="1528"/>
    </location>
</feature>
<feature type="domain" description="Helicase ATP-binding" evidence="9">
    <location>
        <begin position="624"/>
        <end position="798"/>
    </location>
</feature>
<evidence type="ECO:0000256" key="7">
    <source>
        <dbReference type="SAM" id="MobiDB-lite"/>
    </source>
</evidence>
<dbReference type="Pfam" id="PF00271">
    <property type="entry name" value="Helicase_C"/>
    <property type="match status" value="1"/>
</dbReference>
<sequence length="1618" mass="182618">MEVPPAAAAKKSKKRKPKEPKEGEPPKEPKPKKPKKPKAPKPPKEPKEGGAPRRKSKSKKKNSAEQAPAPQVSSTEAQDPGAPPPEVTAELPEGGTITEATAQAADAAAPTDEAKTDAAAAQPVEEGKTPKKKSKEKKEKKEPKTPKEATPKTPKAPKKKLPRLSLKFSKKKKRKRLGSSDKSDLEGTPPPSPEECDGVQKRRSSRNTHRKKYTDDIELQLSGDEAALDGLHIPHTARGQGAETKNVQVLVNVVTEDTMVVEKILASRMSTRKSEDEDKDSVEVEEFFVKYKNLSYIHCDWKTLEELEMTDKRVLQKVKRFRQKKDNINSIFDFLEDEPFNPDYVEVDRILDMTETVDPIESEEANQSDVKDEKPDQIEEIAAEGKEKAEPMEIEPEEQNGNGEKECRAQEQTGEDGDKEPLTEKEPLIDTCLPTEETKKEPSGGSPKTPSAPAAVTEGPDSGACGGDGEGSPMEHSIKKELPDEEPPSSVKPEDEDVFEDNAAVPIKTDPLLAPKVENTEQVKADSSDGPDGSKGKVARTTHKHYLVKWRGLSYEESTWELEEDVDPLKVEHFLRFKDPPPKEKWKVKKRPKPSEWKQIDESPVYKGGNTLREYQLEGLSWLTFCWYNGQNCILADEMGLGKTIQSLTFINEIVRYGINGPFLVIAPLSTIGNWQREFETWTDLNVITYHGSSASRNMIQEYEMYYKDENGQRITDVFKFQVMITTFEIVLSDCMELQALPWRACVIDEAHRLKNRNCKLLEGLRMLNLEHSVLLTGTPLQNNVEELFSLLNFLEPSRFSSTETFMEEFGDLKTEGQVDKLKALLKPMMLRRLKEDVEKSLAPKEETIVEVELTNIQKKYYRAILERNFAFLTKGGVGTNVPNLMNTMMELRKCCIHPYLIKGAEEQILQEYRLQHGDSLDMTLNALVQASGKLVLLDKLLPKLKDGGHRVLVFSQMVRCLDLLEDYLVHKRYPYERIDGRVRGNLRQAAIDRFCKPDSDRFVFLLCTRAGGLGINLTAADTVIIFDSDWNPQNDLQAQARCHRIGQSKAVKVYRLICRNTYEREMFDKASLKLGLDRAVLQSMNSQKESLGVNQQLTKQEIEDLLRKGAYGAIMDDDGEGNNFCEEDIDQILLRRTHTITIESEGKGSTFSKASFTASSTRSDIEIDDPNFWEKWAKKANLDVDELKGRNELILQEPRRRTQTKRFGTDDNMLDLSELESSDEDDETGVRTRGSRRSRHRDSPVIGGRARRGGRASRGFSEDEFLGDIAPGNWTRTECFQVEKGLLTFGWGRWEESIAIGLWRRRVTAKDVEDISRVVLLYCLRHYKGDEKIKGFIWDLIAPTEDGETRIHKNHSGLSAPVPRGRKGKKLKNGKGEPDSPDMLADWARDDQYNPDLLLCDDGYRKHLHRHANKVLLRVRLLYYLKHEIIGELHQQVFAGVPARDIPIPPPTADGEPPAPWWDEDADKSLLIGVYKHGYERFNLMRQDHTLCFLARCGPPDGAALLAEMTANPEDLEDKREEGKKDLDEEDPVSPEPSTSSEAKPPSEPSEQAVPSTGEQPVPAAGGPIVPASQVPGELGTLEFPTPSDLNTRLRRIITMYQRNHKKRELINAQRAR</sequence>
<dbReference type="PANTHER" id="PTHR46850">
    <property type="entry name" value="CHROMODOMAIN-HELICASE-DNA-BINDING PROTEIN 9"/>
    <property type="match status" value="1"/>
</dbReference>
<evidence type="ECO:0000256" key="1">
    <source>
        <dbReference type="ARBA" id="ARBA00004123"/>
    </source>
</evidence>
<dbReference type="InterPro" id="IPR027417">
    <property type="entry name" value="P-loop_NTPase"/>
</dbReference>
<evidence type="ECO:0000256" key="3">
    <source>
        <dbReference type="ARBA" id="ARBA00022741"/>
    </source>
</evidence>
<dbReference type="GO" id="GO:0034728">
    <property type="term" value="P:nucleosome organization"/>
    <property type="evidence" value="ECO:0007669"/>
    <property type="project" value="UniProtKB-ARBA"/>
</dbReference>
<dbReference type="GO" id="GO:0000791">
    <property type="term" value="C:euchromatin"/>
    <property type="evidence" value="ECO:0007669"/>
    <property type="project" value="UniProtKB-ARBA"/>
</dbReference>
<dbReference type="InterPro" id="IPR000330">
    <property type="entry name" value="SNF2_N"/>
</dbReference>
<dbReference type="Gene3D" id="2.40.50.40">
    <property type="match status" value="2"/>
</dbReference>
<feature type="compositionally biased region" description="Basic residues" evidence="7">
    <location>
        <begin position="52"/>
        <end position="61"/>
    </location>
</feature>
<dbReference type="CDD" id="cd18668">
    <property type="entry name" value="CD1_tandem_CHD5-9_like"/>
    <property type="match status" value="1"/>
</dbReference>
<dbReference type="SMART" id="SM00490">
    <property type="entry name" value="HELICc"/>
    <property type="match status" value="1"/>
</dbReference>
<proteinExistence type="predicted"/>
<comment type="caution">
    <text evidence="11">The sequence shown here is derived from an EMBL/GenBank/DDBJ whole genome shotgun (WGS) entry which is preliminary data.</text>
</comment>
<feature type="compositionally biased region" description="Basic and acidic residues" evidence="7">
    <location>
        <begin position="42"/>
        <end position="51"/>
    </location>
</feature>
<dbReference type="InterPro" id="IPR023780">
    <property type="entry name" value="Chromo_domain"/>
</dbReference>
<feature type="region of interest" description="Disordered" evidence="7">
    <location>
        <begin position="1352"/>
        <end position="1383"/>
    </location>
</feature>